<dbReference type="EMBL" id="CACRXK020037950">
    <property type="protein sequence ID" value="CAB4045165.1"/>
    <property type="molecule type" value="Genomic_DNA"/>
</dbReference>
<dbReference type="InterPro" id="IPR036770">
    <property type="entry name" value="Ankyrin_rpt-contain_sf"/>
</dbReference>
<comment type="caution">
    <text evidence="3">The sequence shown here is derived from an EMBL/GenBank/DDBJ whole genome shotgun (WGS) entry which is preliminary data.</text>
</comment>
<dbReference type="PROSITE" id="PS50088">
    <property type="entry name" value="ANK_REPEAT"/>
    <property type="match status" value="1"/>
</dbReference>
<dbReference type="OrthoDB" id="432281at2759"/>
<evidence type="ECO:0000313" key="3">
    <source>
        <dbReference type="EMBL" id="CAB4045165.1"/>
    </source>
</evidence>
<name>A0A7D9KH87_PARCT</name>
<dbReference type="PANTHER" id="PTHR24198:SF165">
    <property type="entry name" value="ANKYRIN REPEAT-CONTAINING PROTEIN-RELATED"/>
    <property type="match status" value="1"/>
</dbReference>
<reference evidence="3" key="1">
    <citation type="submission" date="2020-04" db="EMBL/GenBank/DDBJ databases">
        <authorList>
            <person name="Alioto T."/>
            <person name="Alioto T."/>
            <person name="Gomez Garrido J."/>
        </authorList>
    </citation>
    <scope>NUCLEOTIDE SEQUENCE</scope>
    <source>
        <strain evidence="3">A484AB</strain>
    </source>
</reference>
<protein>
    <submittedName>
        <fullName evidence="3">Ankyrin repeat</fullName>
    </submittedName>
</protein>
<dbReference type="Proteomes" id="UP001152795">
    <property type="component" value="Unassembled WGS sequence"/>
</dbReference>
<dbReference type="InterPro" id="IPR002110">
    <property type="entry name" value="Ankyrin_rpt"/>
</dbReference>
<feature type="non-terminal residue" evidence="3">
    <location>
        <position position="1"/>
    </location>
</feature>
<dbReference type="Gene3D" id="1.25.40.20">
    <property type="entry name" value="Ankyrin repeat-containing domain"/>
    <property type="match status" value="1"/>
</dbReference>
<feature type="non-terminal residue" evidence="3">
    <location>
        <position position="87"/>
    </location>
</feature>
<dbReference type="SUPFAM" id="SSF48403">
    <property type="entry name" value="Ankyrin repeat"/>
    <property type="match status" value="1"/>
</dbReference>
<keyword evidence="2" id="KW-0040">ANK repeat</keyword>
<gene>
    <name evidence="3" type="ORF">PACLA_8A011768</name>
</gene>
<dbReference type="PANTHER" id="PTHR24198">
    <property type="entry name" value="ANKYRIN REPEAT AND PROTEIN KINASE DOMAIN-CONTAINING PROTEIN"/>
    <property type="match status" value="1"/>
</dbReference>
<keyword evidence="4" id="KW-1185">Reference proteome</keyword>
<evidence type="ECO:0000256" key="2">
    <source>
        <dbReference type="ARBA" id="ARBA00023043"/>
    </source>
</evidence>
<dbReference type="PROSITE" id="PS50297">
    <property type="entry name" value="ANK_REP_REGION"/>
    <property type="match status" value="1"/>
</dbReference>
<proteinExistence type="predicted"/>
<accession>A0A7D9KH87</accession>
<dbReference type="Pfam" id="PF12796">
    <property type="entry name" value="Ank_2"/>
    <property type="match status" value="1"/>
</dbReference>
<organism evidence="3 4">
    <name type="scientific">Paramuricea clavata</name>
    <name type="common">Red gorgonian</name>
    <name type="synonym">Violescent sea-whip</name>
    <dbReference type="NCBI Taxonomy" id="317549"/>
    <lineage>
        <taxon>Eukaryota</taxon>
        <taxon>Metazoa</taxon>
        <taxon>Cnidaria</taxon>
        <taxon>Anthozoa</taxon>
        <taxon>Octocorallia</taxon>
        <taxon>Malacalcyonacea</taxon>
        <taxon>Plexauridae</taxon>
        <taxon>Paramuricea</taxon>
    </lineage>
</organism>
<dbReference type="AlphaFoldDB" id="A0A7D9KH87"/>
<evidence type="ECO:0000256" key="1">
    <source>
        <dbReference type="ARBA" id="ARBA00022737"/>
    </source>
</evidence>
<evidence type="ECO:0000313" key="4">
    <source>
        <dbReference type="Proteomes" id="UP001152795"/>
    </source>
</evidence>
<sequence length="87" mass="9780">ERGSDTAVEKLLHSNASVEEEDDEGRTVLHLAVQHDRKMLLDLLLEYKENLNNLDSKGKSALHYALENALGTGDPNMACWSERVFVK</sequence>
<keyword evidence="1" id="KW-0677">Repeat</keyword>